<reference evidence="2 3" key="1">
    <citation type="journal article" date="2018" name="Plant J.">
        <title>Genome sequences of Chlorella sorokiniana UTEX 1602 and Micractinium conductrix SAG 241.80: implications to maltose excretion by a green alga.</title>
        <authorList>
            <person name="Arriola M.B."/>
            <person name="Velmurugan N."/>
            <person name="Zhang Y."/>
            <person name="Plunkett M.H."/>
            <person name="Hondzo H."/>
            <person name="Barney B.M."/>
        </authorList>
    </citation>
    <scope>NUCLEOTIDE SEQUENCE [LARGE SCALE GENOMIC DNA]</scope>
    <source>
        <strain evidence="2 3">SAG 241.80</strain>
    </source>
</reference>
<dbReference type="AlphaFoldDB" id="A0A2P6VM24"/>
<feature type="transmembrane region" description="Helical" evidence="1">
    <location>
        <begin position="212"/>
        <end position="232"/>
    </location>
</feature>
<feature type="transmembrane region" description="Helical" evidence="1">
    <location>
        <begin position="146"/>
        <end position="164"/>
    </location>
</feature>
<feature type="transmembrane region" description="Helical" evidence="1">
    <location>
        <begin position="244"/>
        <end position="264"/>
    </location>
</feature>
<evidence type="ECO:0000313" key="2">
    <source>
        <dbReference type="EMBL" id="PSC75156.1"/>
    </source>
</evidence>
<evidence type="ECO:0000256" key="1">
    <source>
        <dbReference type="SAM" id="Phobius"/>
    </source>
</evidence>
<comment type="caution">
    <text evidence="2">The sequence shown here is derived from an EMBL/GenBank/DDBJ whole genome shotgun (WGS) entry which is preliminary data.</text>
</comment>
<gene>
    <name evidence="2" type="ORF">C2E20_1986</name>
</gene>
<organism evidence="2 3">
    <name type="scientific">Micractinium conductrix</name>
    <dbReference type="NCBI Taxonomy" id="554055"/>
    <lineage>
        <taxon>Eukaryota</taxon>
        <taxon>Viridiplantae</taxon>
        <taxon>Chlorophyta</taxon>
        <taxon>core chlorophytes</taxon>
        <taxon>Trebouxiophyceae</taxon>
        <taxon>Chlorellales</taxon>
        <taxon>Chlorellaceae</taxon>
        <taxon>Chlorella clade</taxon>
        <taxon>Micractinium</taxon>
    </lineage>
</organism>
<keyword evidence="1" id="KW-1133">Transmembrane helix</keyword>
<feature type="transmembrane region" description="Helical" evidence="1">
    <location>
        <begin position="297"/>
        <end position="317"/>
    </location>
</feature>
<accession>A0A2P6VM24</accession>
<keyword evidence="1" id="KW-0472">Membrane</keyword>
<sequence length="325" mass="35328">MGLLSLAMWGGTAIKVAPHISSAELGQAWFGFFIRRKTRQGAGMFVSTAGWWPARASRAGVLAIAVAWHTLAPSSYTRWRTPAVAYLRIQLFAIPFNFSTRVFDALAPDVATGRGAIVHNTFQMFMSIRIALLNFNSMGWRVPFRLHMVLQALNIAILIFFGLHNYCASKLLTSPELGTLAASVHNAMALMVMVFVPSTAILVPIVAYTQRVALLLFSWATLGWLMPTLLLLPEQDAAGTRTNGAAGAAAGPLTVLGDFVEAWLRQLKPGRRRDAEARAAWAEAAGQVLPTTFSRVLHWWALMLVTWGACCSVSSLFTQPGGTPA</sequence>
<dbReference type="Proteomes" id="UP000239649">
    <property type="component" value="Unassembled WGS sequence"/>
</dbReference>
<dbReference type="EMBL" id="LHPF02000003">
    <property type="protein sequence ID" value="PSC75156.1"/>
    <property type="molecule type" value="Genomic_DNA"/>
</dbReference>
<dbReference type="OrthoDB" id="546740at2759"/>
<evidence type="ECO:0000313" key="3">
    <source>
        <dbReference type="Proteomes" id="UP000239649"/>
    </source>
</evidence>
<feature type="transmembrane region" description="Helical" evidence="1">
    <location>
        <begin position="184"/>
        <end position="205"/>
    </location>
</feature>
<name>A0A2P6VM24_9CHLO</name>
<proteinExistence type="predicted"/>
<keyword evidence="3" id="KW-1185">Reference proteome</keyword>
<keyword evidence="1" id="KW-0812">Transmembrane</keyword>
<dbReference type="STRING" id="554055.A0A2P6VM24"/>
<protein>
    <submittedName>
        <fullName evidence="2">MMPL family isoform B</fullName>
    </submittedName>
</protein>